<evidence type="ECO:0000313" key="2">
    <source>
        <dbReference type="EMBL" id="WAH42982.1"/>
    </source>
</evidence>
<keyword evidence="1" id="KW-0732">Signal</keyword>
<dbReference type="EMBL" id="CP104067">
    <property type="protein sequence ID" value="WAH42982.1"/>
    <property type="molecule type" value="Genomic_DNA"/>
</dbReference>
<sequence>MRFIQLSLISVLTVLMVSGCSSQSHPNYSALKNVPKSQMDALKSAIKKSGLKNLELPTKVPFPLQDARIAHGENLNHNIDIFMGGGKQLEALEESAASVDANATLASVSGVICNTKLADGTKAYFSNNGSVTQLLWIKNGIFYDIPSSRAGANLAESKPDLSKSQLSGIANSFGYS</sequence>
<protein>
    <submittedName>
        <fullName evidence="2">Uncharacterized protein</fullName>
    </submittedName>
</protein>
<reference evidence="2" key="1">
    <citation type="submission" date="2022-08" db="EMBL/GenBank/DDBJ databases">
        <title>Alicyclobacillus fastidiosus DSM 17978, complete genome.</title>
        <authorList>
            <person name="Wang Q."/>
            <person name="Cai R."/>
            <person name="Wang Z."/>
        </authorList>
    </citation>
    <scope>NUCLEOTIDE SEQUENCE</scope>
    <source>
        <strain evidence="2">DSM 17978</strain>
    </source>
</reference>
<organism evidence="2 3">
    <name type="scientific">Alicyclobacillus fastidiosus</name>
    <dbReference type="NCBI Taxonomy" id="392011"/>
    <lineage>
        <taxon>Bacteria</taxon>
        <taxon>Bacillati</taxon>
        <taxon>Bacillota</taxon>
        <taxon>Bacilli</taxon>
        <taxon>Bacillales</taxon>
        <taxon>Alicyclobacillaceae</taxon>
        <taxon>Alicyclobacillus</taxon>
    </lineage>
</organism>
<name>A0ABY6ZKH8_9BACL</name>
<feature type="chain" id="PRO_5047430351" evidence="1">
    <location>
        <begin position="27"/>
        <end position="176"/>
    </location>
</feature>
<dbReference type="Proteomes" id="UP001164761">
    <property type="component" value="Chromosome"/>
</dbReference>
<dbReference type="RefSeq" id="WP_268006859.1">
    <property type="nucleotide sequence ID" value="NZ_BSUT01000001.1"/>
</dbReference>
<evidence type="ECO:0000256" key="1">
    <source>
        <dbReference type="SAM" id="SignalP"/>
    </source>
</evidence>
<accession>A0ABY6ZKH8</accession>
<evidence type="ECO:0000313" key="3">
    <source>
        <dbReference type="Proteomes" id="UP001164761"/>
    </source>
</evidence>
<proteinExistence type="predicted"/>
<feature type="signal peptide" evidence="1">
    <location>
        <begin position="1"/>
        <end position="26"/>
    </location>
</feature>
<dbReference type="PROSITE" id="PS51257">
    <property type="entry name" value="PROKAR_LIPOPROTEIN"/>
    <property type="match status" value="1"/>
</dbReference>
<gene>
    <name evidence="2" type="ORF">NZD89_06080</name>
</gene>
<keyword evidence="3" id="KW-1185">Reference proteome</keyword>